<comment type="caution">
    <text evidence="1">The sequence shown here is derived from an EMBL/GenBank/DDBJ whole genome shotgun (WGS) entry which is preliminary data.</text>
</comment>
<feature type="non-terminal residue" evidence="1">
    <location>
        <position position="19"/>
    </location>
</feature>
<protein>
    <submittedName>
        <fullName evidence="1">Uncharacterized protein</fullName>
    </submittedName>
</protein>
<proteinExistence type="predicted"/>
<gene>
    <name evidence="1" type="ORF">L195_g055672</name>
</gene>
<reference evidence="1 2" key="2">
    <citation type="journal article" date="2017" name="Front. Plant Sci.">
        <title>Gene Classification and Mining of Molecular Markers Useful in Red Clover (Trifolium pratense) Breeding.</title>
        <authorList>
            <person name="Istvanek J."/>
            <person name="Dluhosova J."/>
            <person name="Dluhos P."/>
            <person name="Patkova L."/>
            <person name="Nedelnik J."/>
            <person name="Repkova J."/>
        </authorList>
    </citation>
    <scope>NUCLEOTIDE SEQUENCE [LARGE SCALE GENOMIC DNA]</scope>
    <source>
        <strain evidence="2">cv. Tatra</strain>
        <tissue evidence="1">Young leaves</tissue>
    </source>
</reference>
<accession>A0A2K3KMI3</accession>
<organism evidence="1 2">
    <name type="scientific">Trifolium pratense</name>
    <name type="common">Red clover</name>
    <dbReference type="NCBI Taxonomy" id="57577"/>
    <lineage>
        <taxon>Eukaryota</taxon>
        <taxon>Viridiplantae</taxon>
        <taxon>Streptophyta</taxon>
        <taxon>Embryophyta</taxon>
        <taxon>Tracheophyta</taxon>
        <taxon>Spermatophyta</taxon>
        <taxon>Magnoliopsida</taxon>
        <taxon>eudicotyledons</taxon>
        <taxon>Gunneridae</taxon>
        <taxon>Pentapetalae</taxon>
        <taxon>rosids</taxon>
        <taxon>fabids</taxon>
        <taxon>Fabales</taxon>
        <taxon>Fabaceae</taxon>
        <taxon>Papilionoideae</taxon>
        <taxon>50 kb inversion clade</taxon>
        <taxon>NPAAA clade</taxon>
        <taxon>Hologalegina</taxon>
        <taxon>IRL clade</taxon>
        <taxon>Trifolieae</taxon>
        <taxon>Trifolium</taxon>
    </lineage>
</organism>
<dbReference type="AlphaFoldDB" id="A0A2K3KMI3"/>
<name>A0A2K3KMI3_TRIPR</name>
<dbReference type="EMBL" id="ASHM01102295">
    <property type="protein sequence ID" value="PNX67518.1"/>
    <property type="molecule type" value="Genomic_DNA"/>
</dbReference>
<evidence type="ECO:0000313" key="1">
    <source>
        <dbReference type="EMBL" id="PNX67518.1"/>
    </source>
</evidence>
<sequence>MQGKKIDHNGIKVELLGQI</sequence>
<reference evidence="1 2" key="1">
    <citation type="journal article" date="2014" name="Am. J. Bot.">
        <title>Genome assembly and annotation for red clover (Trifolium pratense; Fabaceae).</title>
        <authorList>
            <person name="Istvanek J."/>
            <person name="Jaros M."/>
            <person name="Krenek A."/>
            <person name="Repkova J."/>
        </authorList>
    </citation>
    <scope>NUCLEOTIDE SEQUENCE [LARGE SCALE GENOMIC DNA]</scope>
    <source>
        <strain evidence="2">cv. Tatra</strain>
        <tissue evidence="1">Young leaves</tissue>
    </source>
</reference>
<dbReference type="Proteomes" id="UP000236291">
    <property type="component" value="Unassembled WGS sequence"/>
</dbReference>
<evidence type="ECO:0000313" key="2">
    <source>
        <dbReference type="Proteomes" id="UP000236291"/>
    </source>
</evidence>